<sequence length="440" mass="47847">MPTNRRAAQLLEATCSALTETITRHMPAGPYRDFTAWAYSPENPRRHEYLQSTGVIQLVTMNTRLLSGLVDEDDWPTMLRFAGHMNAYQVFEVVSDDLGIGLGQPDLDPSRQRRRDLIGALNRAMLQALLPDRRTPAVLLLSGPAREAARHASRFEQSLVGGKLAGMAEEYTRHVGGAAPLLLDVEYGLWAALVTNVESCRDLVDTVAGLPTGSLVRQGLADRYGAVERTLRAEHVSRLELAALGGQTILVVPTLGYLVCVLNDVLAPVPAHRAVLADGSLSDLLADAALLVRLQNDIGTRLLRLPPVQQGALLNRIALACQRSGRESTEDAIAMLAAGDDPDHTFNRLQKDILNGEANVALWHARRAPDATSALAALADSLAYYSGLYALHSARLAAGLAALDTRLKDRRAGAVVERFVRFHERMYSHAHTDPLGEYAV</sequence>
<evidence type="ECO:0000313" key="1">
    <source>
        <dbReference type="EMBL" id="GIF82381.1"/>
    </source>
</evidence>
<keyword evidence="2" id="KW-1185">Reference proteome</keyword>
<evidence type="ECO:0000313" key="2">
    <source>
        <dbReference type="Proteomes" id="UP000601223"/>
    </source>
</evidence>
<protein>
    <submittedName>
        <fullName evidence="1">Uncharacterized protein</fullName>
    </submittedName>
</protein>
<dbReference type="RefSeq" id="WP_203747536.1">
    <property type="nucleotide sequence ID" value="NZ_BONF01000020.1"/>
</dbReference>
<accession>A0A8J3JKL9</accession>
<dbReference type="Proteomes" id="UP000601223">
    <property type="component" value="Unassembled WGS sequence"/>
</dbReference>
<proteinExistence type="predicted"/>
<gene>
    <name evidence="1" type="ORF">Cba03nite_37300</name>
</gene>
<dbReference type="EMBL" id="BONF01000020">
    <property type="protein sequence ID" value="GIF82381.1"/>
    <property type="molecule type" value="Genomic_DNA"/>
</dbReference>
<organism evidence="1 2">
    <name type="scientific">Catellatospora bangladeshensis</name>
    <dbReference type="NCBI Taxonomy" id="310355"/>
    <lineage>
        <taxon>Bacteria</taxon>
        <taxon>Bacillati</taxon>
        <taxon>Actinomycetota</taxon>
        <taxon>Actinomycetes</taxon>
        <taxon>Micromonosporales</taxon>
        <taxon>Micromonosporaceae</taxon>
        <taxon>Catellatospora</taxon>
    </lineage>
</organism>
<reference evidence="1 2" key="1">
    <citation type="submission" date="2021-01" db="EMBL/GenBank/DDBJ databases">
        <title>Whole genome shotgun sequence of Catellatospora bangladeshensis NBRC 107357.</title>
        <authorList>
            <person name="Komaki H."/>
            <person name="Tamura T."/>
        </authorList>
    </citation>
    <scope>NUCLEOTIDE SEQUENCE [LARGE SCALE GENOMIC DNA]</scope>
    <source>
        <strain evidence="1 2">NBRC 107357</strain>
    </source>
</reference>
<comment type="caution">
    <text evidence="1">The sequence shown here is derived from an EMBL/GenBank/DDBJ whole genome shotgun (WGS) entry which is preliminary data.</text>
</comment>
<name>A0A8J3JKL9_9ACTN</name>
<dbReference type="AlphaFoldDB" id="A0A8J3JKL9"/>